<dbReference type="RefSeq" id="WP_147845984.1">
    <property type="nucleotide sequence ID" value="NZ_VDUZ01000005.1"/>
</dbReference>
<dbReference type="OrthoDB" id="9795530at2"/>
<dbReference type="InterPro" id="IPR013783">
    <property type="entry name" value="Ig-like_fold"/>
</dbReference>
<gene>
    <name evidence="2" type="primary">soxZ</name>
    <name evidence="2" type="ORF">FHP25_05875</name>
</gene>
<dbReference type="EMBL" id="VDUZ01000005">
    <property type="protein sequence ID" value="TXL79477.1"/>
    <property type="molecule type" value="Genomic_DNA"/>
</dbReference>
<dbReference type="NCBIfam" id="TIGR04490">
    <property type="entry name" value="SoxZ_true"/>
    <property type="match status" value="1"/>
</dbReference>
<dbReference type="SUPFAM" id="SSF81296">
    <property type="entry name" value="E set domains"/>
    <property type="match status" value="1"/>
</dbReference>
<evidence type="ECO:0000313" key="3">
    <source>
        <dbReference type="Proteomes" id="UP000321638"/>
    </source>
</evidence>
<keyword evidence="3" id="KW-1185">Reference proteome</keyword>
<proteinExistence type="predicted"/>
<dbReference type="InterPro" id="IPR030995">
    <property type="entry name" value="SoxZ"/>
</dbReference>
<sequence>MADDIKPRIRVPQNPKKGDVLEIKTLITHPMESGQRKDTQGNTIPRRIVNAMAVTYNGKPVFSGKLEPAISANPYLSFFVKVEESGTLAFEWKDDDGSVYTAEQKITLA</sequence>
<organism evidence="2 3">
    <name type="scientific">Vineibacter terrae</name>
    <dbReference type="NCBI Taxonomy" id="2586908"/>
    <lineage>
        <taxon>Bacteria</taxon>
        <taxon>Pseudomonadati</taxon>
        <taxon>Pseudomonadota</taxon>
        <taxon>Alphaproteobacteria</taxon>
        <taxon>Hyphomicrobiales</taxon>
        <taxon>Vineibacter</taxon>
    </lineage>
</organism>
<dbReference type="Pfam" id="PF08770">
    <property type="entry name" value="SoxZ"/>
    <property type="match status" value="1"/>
</dbReference>
<dbReference type="Proteomes" id="UP000321638">
    <property type="component" value="Unassembled WGS sequence"/>
</dbReference>
<reference evidence="2 3" key="1">
    <citation type="submission" date="2019-06" db="EMBL/GenBank/DDBJ databases">
        <title>New taxonomy in bacterial strain CC-CFT640, isolated from vineyard.</title>
        <authorList>
            <person name="Lin S.-Y."/>
            <person name="Tsai C.-F."/>
            <person name="Young C.-C."/>
        </authorList>
    </citation>
    <scope>NUCLEOTIDE SEQUENCE [LARGE SCALE GENOMIC DNA]</scope>
    <source>
        <strain evidence="2 3">CC-CFT640</strain>
    </source>
</reference>
<name>A0A5C8PT32_9HYPH</name>
<dbReference type="AlphaFoldDB" id="A0A5C8PT32"/>
<evidence type="ECO:0000313" key="2">
    <source>
        <dbReference type="EMBL" id="TXL79477.1"/>
    </source>
</evidence>
<protein>
    <submittedName>
        <fullName evidence="2">Thiosulfate oxidation carrier complex protein SoxZ</fullName>
    </submittedName>
</protein>
<evidence type="ECO:0000259" key="1">
    <source>
        <dbReference type="Pfam" id="PF08770"/>
    </source>
</evidence>
<dbReference type="InterPro" id="IPR014880">
    <property type="entry name" value="SoxZ_dom"/>
</dbReference>
<accession>A0A5C8PT32</accession>
<feature type="domain" description="Sulphur oxidation protein SoxZ" evidence="1">
    <location>
        <begin position="9"/>
        <end position="104"/>
    </location>
</feature>
<dbReference type="InterPro" id="IPR014756">
    <property type="entry name" value="Ig_E-set"/>
</dbReference>
<dbReference type="Gene3D" id="2.60.40.10">
    <property type="entry name" value="Immunoglobulins"/>
    <property type="match status" value="1"/>
</dbReference>
<comment type="caution">
    <text evidence="2">The sequence shown here is derived from an EMBL/GenBank/DDBJ whole genome shotgun (WGS) entry which is preliminary data.</text>
</comment>